<dbReference type="Pfam" id="PF23622">
    <property type="entry name" value="LRR_At1g61320_AtMIF1"/>
    <property type="match status" value="1"/>
</dbReference>
<accession>A0ABM0ZBP7</accession>
<dbReference type="PANTHER" id="PTHR32153">
    <property type="entry name" value="OJ000223_09.16 PROTEIN"/>
    <property type="match status" value="1"/>
</dbReference>
<proteinExistence type="predicted"/>
<organism evidence="2 3">
    <name type="scientific">Camelina sativa</name>
    <name type="common">False flax</name>
    <name type="synonym">Myagrum sativum</name>
    <dbReference type="NCBI Taxonomy" id="90675"/>
    <lineage>
        <taxon>Eukaryota</taxon>
        <taxon>Viridiplantae</taxon>
        <taxon>Streptophyta</taxon>
        <taxon>Embryophyta</taxon>
        <taxon>Tracheophyta</taxon>
        <taxon>Spermatophyta</taxon>
        <taxon>Magnoliopsida</taxon>
        <taxon>eudicotyledons</taxon>
        <taxon>Gunneridae</taxon>
        <taxon>Pentapetalae</taxon>
        <taxon>rosids</taxon>
        <taxon>malvids</taxon>
        <taxon>Brassicales</taxon>
        <taxon>Brassicaceae</taxon>
        <taxon>Camelineae</taxon>
        <taxon>Camelina</taxon>
    </lineage>
</organism>
<evidence type="ECO:0000259" key="1">
    <source>
        <dbReference type="PROSITE" id="PS50181"/>
    </source>
</evidence>
<dbReference type="Pfam" id="PF00646">
    <property type="entry name" value="F-box"/>
    <property type="match status" value="1"/>
</dbReference>
<name>A0ABM0ZBP7_CAMSA</name>
<dbReference type="InterPro" id="IPR032675">
    <property type="entry name" value="LRR_dom_sf"/>
</dbReference>
<protein>
    <submittedName>
        <fullName evidence="3">F-box/LRR-repeat protein At3g18150</fullName>
    </submittedName>
</protein>
<reference evidence="3" key="2">
    <citation type="submission" date="2025-08" db="UniProtKB">
        <authorList>
            <consortium name="RefSeq"/>
        </authorList>
    </citation>
    <scope>IDENTIFICATION</scope>
    <source>
        <tissue evidence="3">Leaf</tissue>
    </source>
</reference>
<evidence type="ECO:0000313" key="3">
    <source>
        <dbReference type="RefSeq" id="XP_010513369.1"/>
    </source>
</evidence>
<dbReference type="SUPFAM" id="SSF81383">
    <property type="entry name" value="F-box domain"/>
    <property type="match status" value="1"/>
</dbReference>
<sequence>MDLISSLPDAILQHILFFVPTQLAITTSILSRRWRHVWSDTPSLSFDDSYGPPVHAAWINETLTRYTAPKMIKFHLNTRMNPTVSSMNRWIQFAMSRNVENLSLCVGIVGDYKYSIPDFFWTSSSIKQLNFELPYSYIIPSCSVSWTSLKKLSLSNCYLSDESLAKILCGCPILESLKLNHCLHLSVLDLSKSLGVRTIEIACTGFVSGPMQIVAPHVHSLRLHNFKPPCALVDVSSLTEARVDVSCHSVRETLIAYLFQFLREMLEKLQNAEKLTFGCNILQNYCDDCVGVGGWRSKDGASWNRSHWELESKRVASFVKLVLKNANALDKMVLQLYGDYPRFKFEELVQTLPHNNTISIVLSTRQNGTHHMSGES</sequence>
<gene>
    <name evidence="3" type="primary">LOC104789352</name>
</gene>
<dbReference type="PROSITE" id="PS50181">
    <property type="entry name" value="FBOX"/>
    <property type="match status" value="1"/>
</dbReference>
<dbReference type="InterPro" id="IPR055357">
    <property type="entry name" value="LRR_At1g61320_AtMIF1"/>
</dbReference>
<dbReference type="InterPro" id="IPR001810">
    <property type="entry name" value="F-box_dom"/>
</dbReference>
<reference evidence="2" key="1">
    <citation type="journal article" date="2014" name="Nat. Commun.">
        <title>The emerging biofuel crop Camelina sativa retains a highly undifferentiated hexaploid genome structure.</title>
        <authorList>
            <person name="Kagale S."/>
            <person name="Koh C."/>
            <person name="Nixon J."/>
            <person name="Bollina V."/>
            <person name="Clarke W.E."/>
            <person name="Tuteja R."/>
            <person name="Spillane C."/>
            <person name="Robinson S.J."/>
            <person name="Links M.G."/>
            <person name="Clarke C."/>
            <person name="Higgins E.E."/>
            <person name="Huebert T."/>
            <person name="Sharpe A.G."/>
            <person name="Parkin I.A."/>
        </authorList>
    </citation>
    <scope>NUCLEOTIDE SEQUENCE [LARGE SCALE GENOMIC DNA]</scope>
    <source>
        <strain evidence="2">cv. DH55</strain>
    </source>
</reference>
<dbReference type="InterPro" id="IPR044997">
    <property type="entry name" value="F-box_plant"/>
</dbReference>
<dbReference type="CDD" id="cd22160">
    <property type="entry name" value="F-box_AtFBL13-like"/>
    <property type="match status" value="1"/>
</dbReference>
<dbReference type="RefSeq" id="XP_010513369.1">
    <property type="nucleotide sequence ID" value="XM_010515067.1"/>
</dbReference>
<dbReference type="Gene3D" id="3.80.10.10">
    <property type="entry name" value="Ribonuclease Inhibitor"/>
    <property type="match status" value="1"/>
</dbReference>
<keyword evidence="2" id="KW-1185">Reference proteome</keyword>
<dbReference type="GeneID" id="104789352"/>
<dbReference type="SUPFAM" id="SSF52047">
    <property type="entry name" value="RNI-like"/>
    <property type="match status" value="1"/>
</dbReference>
<dbReference type="InterPro" id="IPR053781">
    <property type="entry name" value="F-box_AtFBL13-like"/>
</dbReference>
<dbReference type="Proteomes" id="UP000694864">
    <property type="component" value="Chromosome 5"/>
</dbReference>
<feature type="domain" description="F-box" evidence="1">
    <location>
        <begin position="1"/>
        <end position="49"/>
    </location>
</feature>
<dbReference type="InterPro" id="IPR036047">
    <property type="entry name" value="F-box-like_dom_sf"/>
</dbReference>
<evidence type="ECO:0000313" key="2">
    <source>
        <dbReference type="Proteomes" id="UP000694864"/>
    </source>
</evidence>